<dbReference type="GO" id="GO:0004521">
    <property type="term" value="F:RNA endonuclease activity"/>
    <property type="evidence" value="ECO:0007669"/>
    <property type="project" value="UniProtKB-UniRule"/>
</dbReference>
<proteinExistence type="inferred from homology"/>
<keyword evidence="3 5" id="KW-0378">Hydrolase</keyword>
<organism evidence="9 10">
    <name type="scientific">Bdellovibrio bacteriovorus</name>
    <dbReference type="NCBI Taxonomy" id="959"/>
    <lineage>
        <taxon>Bacteria</taxon>
        <taxon>Pseudomonadati</taxon>
        <taxon>Bdellovibrionota</taxon>
        <taxon>Bdellovibrionia</taxon>
        <taxon>Bdellovibrionales</taxon>
        <taxon>Pseudobdellovibrionaceae</taxon>
        <taxon>Bdellovibrio</taxon>
    </lineage>
</organism>
<comment type="similarity">
    <text evidence="5">Belongs to the RNase Y family.</text>
</comment>
<dbReference type="Gene3D" id="3.30.1370.10">
    <property type="entry name" value="K Homology domain, type 1"/>
    <property type="match status" value="1"/>
</dbReference>
<protein>
    <recommendedName>
        <fullName evidence="5 6">Ribonuclease Y</fullName>
        <shortName evidence="5">RNase Y</shortName>
        <ecNumber evidence="5 6">3.1.-.-</ecNumber>
    </recommendedName>
</protein>
<dbReference type="Pfam" id="PF12072">
    <property type="entry name" value="RNase_Y_N"/>
    <property type="match status" value="1"/>
</dbReference>
<evidence type="ECO:0000256" key="3">
    <source>
        <dbReference type="ARBA" id="ARBA00022801"/>
    </source>
</evidence>
<dbReference type="GO" id="GO:0016787">
    <property type="term" value="F:hydrolase activity"/>
    <property type="evidence" value="ECO:0007669"/>
    <property type="project" value="UniProtKB-KW"/>
</dbReference>
<dbReference type="InterPro" id="IPR017705">
    <property type="entry name" value="Ribonuclease_Y"/>
</dbReference>
<dbReference type="AlphaFoldDB" id="A0A150WFQ2"/>
<dbReference type="PANTHER" id="PTHR12826">
    <property type="entry name" value="RIBONUCLEASE Y"/>
    <property type="match status" value="1"/>
</dbReference>
<dbReference type="Gene3D" id="1.10.3210.10">
    <property type="entry name" value="Hypothetical protein af1432"/>
    <property type="match status" value="1"/>
</dbReference>
<dbReference type="NCBIfam" id="TIGR03319">
    <property type="entry name" value="RNase_Y"/>
    <property type="match status" value="1"/>
</dbReference>
<evidence type="ECO:0000256" key="6">
    <source>
        <dbReference type="NCBIfam" id="TIGR03319"/>
    </source>
</evidence>
<comment type="caution">
    <text evidence="9">The sequence shown here is derived from an EMBL/GenBank/DDBJ whole genome shotgun (WGS) entry which is preliminary data.</text>
</comment>
<dbReference type="InterPro" id="IPR022711">
    <property type="entry name" value="RNase_Y_N"/>
</dbReference>
<dbReference type="Pfam" id="PF00013">
    <property type="entry name" value="KH_1"/>
    <property type="match status" value="1"/>
</dbReference>
<evidence type="ECO:0000256" key="4">
    <source>
        <dbReference type="ARBA" id="ARBA00022884"/>
    </source>
</evidence>
<dbReference type="PROSITE" id="PS51831">
    <property type="entry name" value="HD"/>
    <property type="match status" value="1"/>
</dbReference>
<dbReference type="RefSeq" id="WP_061836713.1">
    <property type="nucleotide sequence ID" value="NZ_LUKE01000006.1"/>
</dbReference>
<comment type="function">
    <text evidence="5">Endoribonuclease that initiates mRNA decay.</text>
</comment>
<evidence type="ECO:0000256" key="7">
    <source>
        <dbReference type="SAM" id="Coils"/>
    </source>
</evidence>
<dbReference type="HAMAP" id="MF_00335">
    <property type="entry name" value="RNase_Y"/>
    <property type="match status" value="1"/>
</dbReference>
<dbReference type="Pfam" id="PF01966">
    <property type="entry name" value="HD"/>
    <property type="match status" value="1"/>
</dbReference>
<dbReference type="InterPro" id="IPR006674">
    <property type="entry name" value="HD_domain"/>
</dbReference>
<dbReference type="GO" id="GO:0003723">
    <property type="term" value="F:RNA binding"/>
    <property type="evidence" value="ECO:0007669"/>
    <property type="project" value="UniProtKB-UniRule"/>
</dbReference>
<dbReference type="EMBL" id="LUKE01000006">
    <property type="protein sequence ID" value="KYG61631.1"/>
    <property type="molecule type" value="Genomic_DNA"/>
</dbReference>
<keyword evidence="4 5" id="KW-0694">RNA-binding</keyword>
<dbReference type="InterPro" id="IPR004088">
    <property type="entry name" value="KH_dom_type_1"/>
</dbReference>
<feature type="domain" description="HD" evidence="8">
    <location>
        <begin position="337"/>
        <end position="430"/>
    </location>
</feature>
<dbReference type="SUPFAM" id="SSF109604">
    <property type="entry name" value="HD-domain/PDEase-like"/>
    <property type="match status" value="1"/>
</dbReference>
<evidence type="ECO:0000256" key="1">
    <source>
        <dbReference type="ARBA" id="ARBA00022722"/>
    </source>
</evidence>
<feature type="coiled-coil region" evidence="7">
    <location>
        <begin position="34"/>
        <end position="189"/>
    </location>
</feature>
<evidence type="ECO:0000313" key="10">
    <source>
        <dbReference type="Proteomes" id="UP000075320"/>
    </source>
</evidence>
<dbReference type="PANTHER" id="PTHR12826:SF15">
    <property type="entry name" value="RIBONUCLEASE Y"/>
    <property type="match status" value="1"/>
</dbReference>
<keyword evidence="10" id="KW-1185">Reference proteome</keyword>
<gene>
    <name evidence="5" type="primary">rny</name>
    <name evidence="9" type="ORF">AZI86_18190</name>
</gene>
<keyword evidence="1 5" id="KW-0540">Nuclease</keyword>
<dbReference type="InterPro" id="IPR006675">
    <property type="entry name" value="HDIG_dom"/>
</dbReference>
<evidence type="ECO:0000256" key="5">
    <source>
        <dbReference type="HAMAP-Rule" id="MF_00335"/>
    </source>
</evidence>
<dbReference type="SUPFAM" id="SSF54791">
    <property type="entry name" value="Eukaryotic type KH-domain (KH-domain type I)"/>
    <property type="match status" value="1"/>
</dbReference>
<keyword evidence="7" id="KW-0175">Coiled coil</keyword>
<dbReference type="InterPro" id="IPR036612">
    <property type="entry name" value="KH_dom_type_1_sf"/>
</dbReference>
<evidence type="ECO:0000259" key="8">
    <source>
        <dbReference type="PROSITE" id="PS51831"/>
    </source>
</evidence>
<dbReference type="CDD" id="cd22431">
    <property type="entry name" value="KH-I_RNaseY"/>
    <property type="match status" value="1"/>
</dbReference>
<dbReference type="GO" id="GO:0005886">
    <property type="term" value="C:plasma membrane"/>
    <property type="evidence" value="ECO:0007669"/>
    <property type="project" value="UniProtKB-UniRule"/>
</dbReference>
<dbReference type="Proteomes" id="UP000075320">
    <property type="component" value="Unassembled WGS sequence"/>
</dbReference>
<name>A0A150WFQ2_BDEBC</name>
<dbReference type="EC" id="3.1.-.-" evidence="5 6"/>
<dbReference type="PROSITE" id="PS50084">
    <property type="entry name" value="KH_TYPE_1"/>
    <property type="match status" value="1"/>
</dbReference>
<evidence type="ECO:0000256" key="2">
    <source>
        <dbReference type="ARBA" id="ARBA00022759"/>
    </source>
</evidence>
<dbReference type="GO" id="GO:0006402">
    <property type="term" value="P:mRNA catabolic process"/>
    <property type="evidence" value="ECO:0007669"/>
    <property type="project" value="UniProtKB-UniRule"/>
</dbReference>
<keyword evidence="2 5" id="KW-0255">Endonuclease</keyword>
<accession>A0A150WFQ2</accession>
<dbReference type="InterPro" id="IPR004087">
    <property type="entry name" value="KH_dom"/>
</dbReference>
<evidence type="ECO:0000313" key="9">
    <source>
        <dbReference type="EMBL" id="KYG61631.1"/>
    </source>
</evidence>
<sequence>MEIVITAIIALILGGAVVFIIKKIQDENSKKSARVEAERIVNKAKSEAAKIKKDSETKAKDFESRARKNVEADIHKQKSTVKNKEAQLERRLKEIDDQFKQKMEENDRYLNTLKDREEKIAISENRIKDLEKKGEAHIDQLKNKLESVAAMTQEEARRQLLSALEDEAKQEAAKKIAQIEDEANKESEKKAKRILATALSRFASEYTSERTVSVLALPSDEMKGKIIGREGRNIRTLEAHCGVDLIVDDTPEAVVISGFDPVRRELARRTIEKLMEDGRVHPARIEEVVEKQRNELMKSIKEEGERHVIELGIPNMHPELVKIIGGLKYRSYQGQNALNQALEVANIAGLLAGELGVNVKIARRAGLLHNIGKAIDHTVEGSYATVGAEMAKKYNESEDVCHAIRAHDEEEKPHSILAWIVHAAYILSSSRPGARRPQMDSFVHRLEDLESIGNSFDGVLKTLALQAGKDVRVLVESSKVTDDQAVMLSRDIARKIEREMPQVGAIKITVVRETRSVEHAR</sequence>
<dbReference type="NCBIfam" id="TIGR00277">
    <property type="entry name" value="HDIG"/>
    <property type="match status" value="1"/>
</dbReference>
<dbReference type="OrthoDB" id="5287820at2"/>
<dbReference type="SMART" id="SM00322">
    <property type="entry name" value="KH"/>
    <property type="match status" value="1"/>
</dbReference>
<reference evidence="9 10" key="1">
    <citation type="submission" date="2016-03" db="EMBL/GenBank/DDBJ databases">
        <authorList>
            <person name="Ploux O."/>
        </authorList>
    </citation>
    <scope>NUCLEOTIDE SEQUENCE [LARGE SCALE GENOMIC DNA]</scope>
    <source>
        <strain evidence="9 10">R0</strain>
    </source>
</reference>